<reference evidence="10 11" key="1">
    <citation type="journal article" date="2020" name="J Geophys Res Biogeosci">
        <title>Magnetotaxis as an Adaptation to Enable Bacterial Shuttling of Microbial Sulfur and Sulfur Cycling Across Aquatic Oxic#Anoxic Interfaces.</title>
        <authorList>
            <person name="Li J."/>
            <person name="Liu P."/>
            <person name="Wang J."/>
            <person name="Roberts A.P."/>
            <person name="Pan Y."/>
        </authorList>
    </citation>
    <scope>NUCLEOTIDE SEQUENCE [LARGE SCALE GENOMIC DNA]</scope>
    <source>
        <strain evidence="10 11">MYR-1_YQ</strain>
    </source>
</reference>
<dbReference type="PANTHER" id="PTHR43584:SF3">
    <property type="entry name" value="BIFUNCTIONAL PROTEIN GLMU"/>
    <property type="match status" value="1"/>
</dbReference>
<keyword evidence="8" id="KW-0511">Multifunctional enzyme</keyword>
<gene>
    <name evidence="8 10" type="primary">glmU</name>
    <name evidence="10" type="ORF">HWQ67_06575</name>
</gene>
<dbReference type="PANTHER" id="PTHR43584">
    <property type="entry name" value="NUCLEOTIDYL TRANSFERASE"/>
    <property type="match status" value="1"/>
</dbReference>
<comment type="catalytic activity">
    <reaction evidence="5 8">
        <text>alpha-D-glucosamine 1-phosphate + acetyl-CoA = N-acetyl-alpha-D-glucosamine 1-phosphate + CoA + H(+)</text>
        <dbReference type="Rhea" id="RHEA:13725"/>
        <dbReference type="ChEBI" id="CHEBI:15378"/>
        <dbReference type="ChEBI" id="CHEBI:57287"/>
        <dbReference type="ChEBI" id="CHEBI:57288"/>
        <dbReference type="ChEBI" id="CHEBI:57776"/>
        <dbReference type="ChEBI" id="CHEBI:58516"/>
        <dbReference type="EC" id="2.3.1.157"/>
    </reaction>
</comment>
<feature type="binding site" evidence="8">
    <location>
        <position position="104"/>
    </location>
    <ligand>
        <name>Mg(2+)</name>
        <dbReference type="ChEBI" id="CHEBI:18420"/>
    </ligand>
</feature>
<dbReference type="EMBL" id="JABXWD010000086">
    <property type="protein sequence ID" value="MBV6341246.1"/>
    <property type="molecule type" value="Genomic_DNA"/>
</dbReference>
<dbReference type="InterPro" id="IPR018357">
    <property type="entry name" value="Hexapep_transf_CS"/>
</dbReference>
<keyword evidence="8" id="KW-0479">Metal-binding</keyword>
<dbReference type="InterPro" id="IPR005835">
    <property type="entry name" value="NTP_transferase_dom"/>
</dbReference>
<protein>
    <recommendedName>
        <fullName evidence="8">Bifunctional protein GlmU</fullName>
    </recommendedName>
    <domain>
        <recommendedName>
            <fullName evidence="8">UDP-N-acetylglucosamine pyrophosphorylase</fullName>
            <ecNumber evidence="8">2.7.7.23</ecNumber>
        </recommendedName>
        <alternativeName>
            <fullName evidence="8">N-acetylglucosamine-1-phosphate uridyltransferase</fullName>
        </alternativeName>
    </domain>
    <domain>
        <recommendedName>
            <fullName evidence="8">Glucosamine-1-phosphate N-acetyltransferase</fullName>
            <ecNumber evidence="8">2.3.1.157</ecNumber>
        </recommendedName>
    </domain>
</protein>
<feature type="binding site" evidence="8">
    <location>
        <position position="156"/>
    </location>
    <ligand>
        <name>UDP-N-acetyl-alpha-D-glucosamine</name>
        <dbReference type="ChEBI" id="CHEBI:57705"/>
    </ligand>
</feature>
<evidence type="ECO:0000259" key="9">
    <source>
        <dbReference type="Pfam" id="PF00483"/>
    </source>
</evidence>
<evidence type="ECO:0000256" key="4">
    <source>
        <dbReference type="ARBA" id="ARBA00023315"/>
    </source>
</evidence>
<keyword evidence="8" id="KW-0133">Cell shape</keyword>
<feature type="binding site" evidence="8">
    <location>
        <position position="334"/>
    </location>
    <ligand>
        <name>UDP-N-acetyl-alpha-D-glucosamine</name>
        <dbReference type="ChEBI" id="CHEBI:57705"/>
    </ligand>
</feature>
<comment type="pathway">
    <text evidence="8">Bacterial outer membrane biogenesis; LPS lipid A biosynthesis.</text>
</comment>
<evidence type="ECO:0000256" key="7">
    <source>
        <dbReference type="ARBA" id="ARBA00049628"/>
    </source>
</evidence>
<keyword evidence="4 8" id="KW-0012">Acyltransferase</keyword>
<keyword evidence="3 8" id="KW-0548">Nucleotidyltransferase</keyword>
<keyword evidence="8" id="KW-0963">Cytoplasm</keyword>
<feature type="binding site" evidence="8">
    <location>
        <begin position="387"/>
        <end position="388"/>
    </location>
    <ligand>
        <name>acetyl-CoA</name>
        <dbReference type="ChEBI" id="CHEBI:57288"/>
    </ligand>
</feature>
<name>A0ABS6RXC1_9BACT</name>
<dbReference type="GO" id="GO:0019134">
    <property type="term" value="F:glucosamine-1-phosphate N-acetyltransferase activity"/>
    <property type="evidence" value="ECO:0007669"/>
    <property type="project" value="UniProtKB-EC"/>
</dbReference>
<dbReference type="GO" id="GO:0003977">
    <property type="term" value="F:UDP-N-acetylglucosamine diphosphorylase activity"/>
    <property type="evidence" value="ECO:0007669"/>
    <property type="project" value="UniProtKB-EC"/>
</dbReference>
<comment type="similarity">
    <text evidence="8">In the N-terminal section; belongs to the N-acetylglucosamine-1-phosphate uridyltransferase family.</text>
</comment>
<dbReference type="EC" id="2.7.7.23" evidence="8"/>
<feature type="binding site" evidence="8">
    <location>
        <begin position="79"/>
        <end position="80"/>
    </location>
    <ligand>
        <name>UDP-N-acetyl-alpha-D-glucosamine</name>
        <dbReference type="ChEBI" id="CHEBI:57705"/>
    </ligand>
</feature>
<evidence type="ECO:0000256" key="2">
    <source>
        <dbReference type="ARBA" id="ARBA00022679"/>
    </source>
</evidence>
<keyword evidence="8" id="KW-0677">Repeat</keyword>
<accession>A0ABS6RXC1</accession>
<dbReference type="Pfam" id="PF00132">
    <property type="entry name" value="Hexapep"/>
    <property type="match status" value="1"/>
</dbReference>
<feature type="binding site" evidence="8">
    <location>
        <position position="441"/>
    </location>
    <ligand>
        <name>acetyl-CoA</name>
        <dbReference type="ChEBI" id="CHEBI:57288"/>
    </ligand>
</feature>
<keyword evidence="8" id="KW-0961">Cell wall biogenesis/degradation</keyword>
<feature type="domain" description="Nucleotidyl transferase" evidence="9">
    <location>
        <begin position="5"/>
        <end position="205"/>
    </location>
</feature>
<feature type="binding site" evidence="8">
    <location>
        <position position="228"/>
    </location>
    <ligand>
        <name>UDP-N-acetyl-alpha-D-glucosamine</name>
        <dbReference type="ChEBI" id="CHEBI:57705"/>
    </ligand>
</feature>
<organism evidence="10 11">
    <name type="scientific">Candidatus Magnetobacterium casense</name>
    <dbReference type="NCBI Taxonomy" id="1455061"/>
    <lineage>
        <taxon>Bacteria</taxon>
        <taxon>Pseudomonadati</taxon>
        <taxon>Nitrospirota</taxon>
        <taxon>Thermodesulfovibrionia</taxon>
        <taxon>Thermodesulfovibrionales</taxon>
        <taxon>Candidatus Magnetobacteriaceae</taxon>
        <taxon>Candidatus Magnetobacterium</taxon>
    </lineage>
</organism>
<dbReference type="RefSeq" id="WP_218251875.1">
    <property type="nucleotide sequence ID" value="NZ_JABXWD010000086.1"/>
</dbReference>
<dbReference type="InterPro" id="IPR050065">
    <property type="entry name" value="GlmU-like"/>
</dbReference>
<keyword evidence="2 8" id="KW-0808">Transferase</keyword>
<dbReference type="PROSITE" id="PS00101">
    <property type="entry name" value="HEXAPEP_TRANSFERASES"/>
    <property type="match status" value="1"/>
</dbReference>
<feature type="region of interest" description="N-acetyltransferase" evidence="8">
    <location>
        <begin position="252"/>
        <end position="469"/>
    </location>
</feature>
<evidence type="ECO:0000256" key="5">
    <source>
        <dbReference type="ARBA" id="ARBA00048247"/>
    </source>
</evidence>
<keyword evidence="8" id="KW-0460">Magnesium</keyword>
<comment type="similarity">
    <text evidence="8">In the C-terminal section; belongs to the transferase hexapeptide repeat family.</text>
</comment>
<dbReference type="CDD" id="cd02540">
    <property type="entry name" value="GT2_GlmU_N_bac"/>
    <property type="match status" value="1"/>
</dbReference>
<comment type="pathway">
    <text evidence="8">Nucleotide-sugar biosynthesis; UDP-N-acetyl-alpha-D-glucosamine biosynthesis; N-acetyl-alpha-D-glucosamine 1-phosphate from alpha-D-glucosamine 6-phosphate (route II): step 2/2.</text>
</comment>
<dbReference type="InterPro" id="IPR001451">
    <property type="entry name" value="Hexapep"/>
</dbReference>
<evidence type="ECO:0000256" key="6">
    <source>
        <dbReference type="ARBA" id="ARBA00048493"/>
    </source>
</evidence>
<comment type="caution">
    <text evidence="8">Lacks conserved residue(s) required for the propagation of feature annotation.</text>
</comment>
<feature type="binding site" evidence="8">
    <location>
        <position position="171"/>
    </location>
    <ligand>
        <name>UDP-N-acetyl-alpha-D-glucosamine</name>
        <dbReference type="ChEBI" id="CHEBI:57705"/>
    </ligand>
</feature>
<feature type="binding site" evidence="8">
    <location>
        <position position="352"/>
    </location>
    <ligand>
        <name>UDP-N-acetyl-alpha-D-glucosamine</name>
        <dbReference type="ChEBI" id="CHEBI:57705"/>
    </ligand>
</feature>
<feature type="binding site" evidence="8">
    <location>
        <begin position="8"/>
        <end position="11"/>
    </location>
    <ligand>
        <name>UDP-N-acetyl-alpha-D-glucosamine</name>
        <dbReference type="ChEBI" id="CHEBI:57705"/>
    </ligand>
</feature>
<dbReference type="InterPro" id="IPR038009">
    <property type="entry name" value="GlmU_C_LbH"/>
</dbReference>
<comment type="subcellular location">
    <subcellularLocation>
        <location evidence="1 8">Cytoplasm</location>
    </subcellularLocation>
</comment>
<keyword evidence="11" id="KW-1185">Reference proteome</keyword>
<dbReference type="Pfam" id="PF00483">
    <property type="entry name" value="NTP_transferase"/>
    <property type="match status" value="1"/>
</dbReference>
<evidence type="ECO:0000256" key="1">
    <source>
        <dbReference type="ARBA" id="ARBA00004496"/>
    </source>
</evidence>
<comment type="cofactor">
    <cofactor evidence="8">
        <name>Mg(2+)</name>
        <dbReference type="ChEBI" id="CHEBI:18420"/>
    </cofactor>
    <text evidence="8">Binds 1 Mg(2+) ion per subunit.</text>
</comment>
<feature type="binding site" evidence="8">
    <location>
        <position position="22"/>
    </location>
    <ligand>
        <name>UDP-N-acetyl-alpha-D-glucosamine</name>
        <dbReference type="ChEBI" id="CHEBI:57705"/>
    </ligand>
</feature>
<comment type="caution">
    <text evidence="10">The sequence shown here is derived from an EMBL/GenBank/DDBJ whole genome shotgun (WGS) entry which is preliminary data.</text>
</comment>
<evidence type="ECO:0000256" key="8">
    <source>
        <dbReference type="HAMAP-Rule" id="MF_01631"/>
    </source>
</evidence>
<dbReference type="NCBIfam" id="TIGR01173">
    <property type="entry name" value="glmU"/>
    <property type="match status" value="1"/>
</dbReference>
<feature type="binding site" evidence="8">
    <location>
        <position position="74"/>
    </location>
    <ligand>
        <name>UDP-N-acetyl-alpha-D-glucosamine</name>
        <dbReference type="ChEBI" id="CHEBI:57705"/>
    </ligand>
</feature>
<feature type="region of interest" description="Linker" evidence="8">
    <location>
        <begin position="231"/>
        <end position="251"/>
    </location>
</feature>
<feature type="active site" description="Proton acceptor" evidence="8">
    <location>
        <position position="364"/>
    </location>
</feature>
<comment type="subunit">
    <text evidence="8">Homotrimer.</text>
</comment>
<dbReference type="HAMAP" id="MF_01631">
    <property type="entry name" value="GlmU"/>
    <property type="match status" value="1"/>
</dbReference>
<comment type="function">
    <text evidence="7 8">Catalyzes the last two sequential reactions in the de novo biosynthetic pathway for UDP-N-acetylglucosamine (UDP-GlcNAc). The C-terminal domain catalyzes the transfer of acetyl group from acetyl coenzyme A to glucosamine-1-phosphate (GlcN-1-P) to produce N-acetylglucosamine-1-phosphate (GlcNAc-1-P), which is converted into UDP-GlcNAc by the transfer of uridine 5-monophosphate (from uridine 5-triphosphate), a reaction catalyzed by the N-terminal domain.</text>
</comment>
<dbReference type="EC" id="2.3.1.157" evidence="8"/>
<evidence type="ECO:0000313" key="11">
    <source>
        <dbReference type="Proteomes" id="UP001196980"/>
    </source>
</evidence>
<proteinExistence type="inferred from homology"/>
<comment type="catalytic activity">
    <reaction evidence="6 8">
        <text>N-acetyl-alpha-D-glucosamine 1-phosphate + UTP + H(+) = UDP-N-acetyl-alpha-D-glucosamine + diphosphate</text>
        <dbReference type="Rhea" id="RHEA:13509"/>
        <dbReference type="ChEBI" id="CHEBI:15378"/>
        <dbReference type="ChEBI" id="CHEBI:33019"/>
        <dbReference type="ChEBI" id="CHEBI:46398"/>
        <dbReference type="ChEBI" id="CHEBI:57705"/>
        <dbReference type="ChEBI" id="CHEBI:57776"/>
        <dbReference type="EC" id="2.7.7.23"/>
    </reaction>
</comment>
<feature type="binding site" evidence="8">
    <location>
        <position position="378"/>
    </location>
    <ligand>
        <name>UDP-N-acetyl-alpha-D-glucosamine</name>
        <dbReference type="ChEBI" id="CHEBI:57705"/>
    </ligand>
</feature>
<keyword evidence="8" id="KW-0573">Peptidoglycan synthesis</keyword>
<feature type="binding site" evidence="8">
    <location>
        <position position="141"/>
    </location>
    <ligand>
        <name>UDP-N-acetyl-alpha-D-glucosamine</name>
        <dbReference type="ChEBI" id="CHEBI:57705"/>
    </ligand>
</feature>
<feature type="binding site" evidence="8">
    <location>
        <position position="367"/>
    </location>
    <ligand>
        <name>UDP-N-acetyl-alpha-D-glucosamine</name>
        <dbReference type="ChEBI" id="CHEBI:57705"/>
    </ligand>
</feature>
<feature type="binding site" evidence="8">
    <location>
        <position position="406"/>
    </location>
    <ligand>
        <name>acetyl-CoA</name>
        <dbReference type="ChEBI" id="CHEBI:57288"/>
    </ligand>
</feature>
<comment type="pathway">
    <text evidence="8">Nucleotide-sugar biosynthesis; UDP-N-acetyl-alpha-D-glucosamine biosynthesis; UDP-N-acetyl-alpha-D-glucosamine from N-acetyl-alpha-D-glucosamine 1-phosphate: step 1/1.</text>
</comment>
<feature type="binding site" evidence="8">
    <location>
        <position position="381"/>
    </location>
    <ligand>
        <name>acetyl-CoA</name>
        <dbReference type="ChEBI" id="CHEBI:57288"/>
    </ligand>
</feature>
<dbReference type="InterPro" id="IPR005882">
    <property type="entry name" value="Bifunctional_GlmU"/>
</dbReference>
<feature type="binding site" evidence="8">
    <location>
        <position position="424"/>
    </location>
    <ligand>
        <name>acetyl-CoA</name>
        <dbReference type="ChEBI" id="CHEBI:57288"/>
    </ligand>
</feature>
<evidence type="ECO:0000256" key="3">
    <source>
        <dbReference type="ARBA" id="ARBA00022695"/>
    </source>
</evidence>
<feature type="region of interest" description="Pyrophosphorylase" evidence="8">
    <location>
        <begin position="1"/>
        <end position="230"/>
    </location>
</feature>
<dbReference type="CDD" id="cd03353">
    <property type="entry name" value="LbH_GlmU_C"/>
    <property type="match status" value="1"/>
</dbReference>
<sequence length="469" mass="50135">MKIDAVVLAAGLGKRMKSNTPKVLHKILGKPIINYITDAINAVDAIDKTLIVVSPHTEALVPLYKGTGTSIAWQHIPLGTADALKPALIVNGGNFDHLLVLAGDVPLIRPDTLDALIRQHTTHNNALTFITFNAAVPGSYGRIKRNPDGTITGIIEENDASDQEKTITEVNSGIYVFDKAALSYLDKIEVNPKKGEFYLTDIVALCSAGGLRVEATLMAEEAEFVGVNSRADLLAAQKLLQQRLAAQWMAEGVTLMDIDSILISPDVVIGMDTVIYPDVVLEGYTEIGQGCTIYPGVIIIDTIVGDNVTIKNSSVVENSEIEAQATIGPFAHLRPGSVVGIKAKVGNFVEIKNSTVGANTKVSHLSYIGDSQLGRDVNIGAGTITCNYDGRKKYRTVIKDNVFIGSGTELVAPVTVGENAFVGAGSTITIDVPDDALAVARGRQKNIHQWAAKRNLAQQKAMQHPNAEK</sequence>
<feature type="binding site" evidence="8">
    <location>
        <position position="228"/>
    </location>
    <ligand>
        <name>Mg(2+)</name>
        <dbReference type="ChEBI" id="CHEBI:18420"/>
    </ligand>
</feature>
<evidence type="ECO:0000313" key="10">
    <source>
        <dbReference type="EMBL" id="MBV6341246.1"/>
    </source>
</evidence>
<dbReference type="Proteomes" id="UP001196980">
    <property type="component" value="Unassembled WGS sequence"/>
</dbReference>